<keyword evidence="7" id="KW-0597">Phosphoprotein</keyword>
<dbReference type="Gene3D" id="3.90.70.10">
    <property type="entry name" value="Cysteine proteinases"/>
    <property type="match status" value="2"/>
</dbReference>
<feature type="region of interest" description="Disordered" evidence="14">
    <location>
        <begin position="361"/>
        <end position="480"/>
    </location>
</feature>
<dbReference type="PROSITE" id="PS50235">
    <property type="entry name" value="USP_3"/>
    <property type="match status" value="1"/>
</dbReference>
<keyword evidence="6" id="KW-0963">Cytoplasm</keyword>
<dbReference type="Pfam" id="PF01302">
    <property type="entry name" value="CAP_GLY"/>
    <property type="match status" value="1"/>
</dbReference>
<dbReference type="InterPro" id="IPR038765">
    <property type="entry name" value="Papain-like_cys_pep_sf"/>
</dbReference>
<dbReference type="InterPro" id="IPR028889">
    <property type="entry name" value="USP"/>
</dbReference>
<evidence type="ECO:0000256" key="9">
    <source>
        <dbReference type="ARBA" id="ARBA00022723"/>
    </source>
</evidence>
<dbReference type="InterPro" id="IPR000938">
    <property type="entry name" value="CAP-Gly_domain"/>
</dbReference>
<name>A0ABP1RFG7_9HEXA</name>
<dbReference type="PANTHER" id="PTHR11830">
    <property type="entry name" value="40S RIBOSOMAL PROTEIN S3A"/>
    <property type="match status" value="1"/>
</dbReference>
<dbReference type="InterPro" id="IPR036859">
    <property type="entry name" value="CAP-Gly_dom_sf"/>
</dbReference>
<dbReference type="EMBL" id="CAXLJM020000068">
    <property type="protein sequence ID" value="CAL8123789.1"/>
    <property type="molecule type" value="Genomic_DNA"/>
</dbReference>
<dbReference type="EC" id="3.4.19.12" evidence="5"/>
<feature type="region of interest" description="Disordered" evidence="14">
    <location>
        <begin position="12"/>
        <end position="65"/>
    </location>
</feature>
<feature type="region of interest" description="Disordered" evidence="14">
    <location>
        <begin position="78"/>
        <end position="98"/>
    </location>
</feature>
<evidence type="ECO:0000256" key="11">
    <source>
        <dbReference type="ARBA" id="ARBA00022801"/>
    </source>
</evidence>
<keyword evidence="10" id="KW-0833">Ubl conjugation pathway</keyword>
<organism evidence="16 17">
    <name type="scientific">Orchesella dallaii</name>
    <dbReference type="NCBI Taxonomy" id="48710"/>
    <lineage>
        <taxon>Eukaryota</taxon>
        <taxon>Metazoa</taxon>
        <taxon>Ecdysozoa</taxon>
        <taxon>Arthropoda</taxon>
        <taxon>Hexapoda</taxon>
        <taxon>Collembola</taxon>
        <taxon>Entomobryomorpha</taxon>
        <taxon>Entomobryoidea</taxon>
        <taxon>Orchesellidae</taxon>
        <taxon>Orchesellinae</taxon>
        <taxon>Orchesella</taxon>
    </lineage>
</organism>
<evidence type="ECO:0000313" key="16">
    <source>
        <dbReference type="EMBL" id="CAL8123789.1"/>
    </source>
</evidence>
<evidence type="ECO:0000313" key="17">
    <source>
        <dbReference type="Proteomes" id="UP001642540"/>
    </source>
</evidence>
<sequence>MKLKNFFLSCSSTSRSRKLKDEQQRFTSSNPGNRPGSGVQLRERPLSPVSSSNPSGAVKETDLVDFVQENPKKSLSAVYSYGASGSGGGSQNGSVSKLSASTGRIPGYHNGSASSLTAGAGGSVGANSSSASKNYHQQNKRVLDSRSSRHRDKSGGRERESHNYQYYQHQNGYHQHHTTSTPSSASAGAVASYGNSRFYDDCYHHHHHSSQSHYNKSTHHNNHSSHSHHQTSSGNINKASPPSEADRHRHQHRHKEDEQYRRNNQGFPDLRRSPDNLGVKKGDRVVWVREPPETNESGVIRWTGVIEGEEIAGIEFDRPLGLGSGWYKNKQLFTCTAQRGGLVAVAGLILEDDYFYNPEISTKDTEEETGGEVSPIRGDSSLSASSGIGSGSGIHSSPSPSPSSSSSTSLDVGSYDTSSTSSTGSRNQRYNHSGDESRETSCSTITVSKNVRPKLFSPDRLGQGDIGAAGVEKGGWSSAGSHHPLPAVDCGDGPVVAGPVTKWASNARGVLAPSTSSYTCPPKTSETIQTDNLKQAVVSNGNNNEDSTMPIPFVQGPLREEDAERISGRSKGIQGHRNSCYLDATLFSMFSFSGVFDSILLQEWNGQKDAGDEELARNVQRILRDDVVNPLRKELYCTARNVMKLRETMQHLDDKLTSEEMDPQEFLQLLFSKVLNLEEFMSLSSGHSDFFHQVLVAQTEEDKNKIPTIQQLFEQSLIMQELKLKTVPSPALILQMPRSGNKYKMYDGILPNLSIDITDLMEDIPRMCIICGSLATHECPSCYGKFSSGGEARDTAVSPGGSGAESTAFCETCLHQIHKRRDRQSHLSHIVPIKYSFDATQYFSFATPISPTSTTGHHHLNHHLNNANSANLPSYLFGASGSWANSGGGTGGFVGGNPNFNRNPSTAPLISSIPSPAYAVSSSRTIPRVTMDLFAVICIETSHFVSFVKCGTERQAPWVFFDSMADRVENPNGTGHNIPQVKLLPSMGKWLEELEKSPRNIKEFMSPDSNMAPELRRLLSDPYICLYYSPQSCMYS</sequence>
<dbReference type="SMART" id="SM01052">
    <property type="entry name" value="CAP_GLY"/>
    <property type="match status" value="1"/>
</dbReference>
<keyword evidence="12" id="KW-0788">Thiol protease</keyword>
<evidence type="ECO:0000256" key="6">
    <source>
        <dbReference type="ARBA" id="ARBA00022490"/>
    </source>
</evidence>
<feature type="compositionally biased region" description="Low complexity" evidence="14">
    <location>
        <begin position="378"/>
        <end position="425"/>
    </location>
</feature>
<feature type="compositionally biased region" description="Basic residues" evidence="14">
    <location>
        <begin position="204"/>
        <end position="229"/>
    </location>
</feature>
<evidence type="ECO:0000256" key="2">
    <source>
        <dbReference type="ARBA" id="ARBA00004300"/>
    </source>
</evidence>
<dbReference type="Proteomes" id="UP001642540">
    <property type="component" value="Unassembled WGS sequence"/>
</dbReference>
<gene>
    <name evidence="16" type="ORF">ODALV1_LOCUS20319</name>
</gene>
<evidence type="ECO:0000259" key="15">
    <source>
        <dbReference type="PROSITE" id="PS50235"/>
    </source>
</evidence>
<keyword evidence="9" id="KW-0479">Metal-binding</keyword>
<proteinExistence type="inferred from homology"/>
<evidence type="ECO:0000256" key="3">
    <source>
        <dbReference type="ARBA" id="ARBA00004556"/>
    </source>
</evidence>
<dbReference type="Gene3D" id="2.30.30.190">
    <property type="entry name" value="CAP Gly-rich-like domain"/>
    <property type="match status" value="1"/>
</dbReference>
<keyword evidence="13" id="KW-0862">Zinc</keyword>
<evidence type="ECO:0000256" key="13">
    <source>
        <dbReference type="ARBA" id="ARBA00022833"/>
    </source>
</evidence>
<feature type="region of interest" description="Disordered" evidence="14">
    <location>
        <begin position="119"/>
        <end position="162"/>
    </location>
</feature>
<feature type="region of interest" description="Disordered" evidence="14">
    <location>
        <begin position="204"/>
        <end position="278"/>
    </location>
</feature>
<feature type="compositionally biased region" description="Basic and acidic residues" evidence="14">
    <location>
        <begin position="141"/>
        <end position="162"/>
    </location>
</feature>
<keyword evidence="11" id="KW-0378">Hydrolase</keyword>
<evidence type="ECO:0000256" key="7">
    <source>
        <dbReference type="ARBA" id="ARBA00022553"/>
    </source>
</evidence>
<protein>
    <recommendedName>
        <fullName evidence="5">ubiquitinyl hydrolase 1</fullName>
        <ecNumber evidence="5">3.4.19.12</ecNumber>
    </recommendedName>
</protein>
<comment type="subcellular location">
    <subcellularLocation>
        <location evidence="2">Cytoplasm</location>
        <location evidence="2">Cytoskeleton</location>
        <location evidence="2">Microtubule organizing center</location>
        <location evidence="2">Centrosome</location>
    </subcellularLocation>
    <subcellularLocation>
        <location evidence="3">Cytoplasm</location>
        <location evidence="3">Perinuclear region</location>
    </subcellularLocation>
</comment>
<evidence type="ECO:0000256" key="12">
    <source>
        <dbReference type="ARBA" id="ARBA00022807"/>
    </source>
</evidence>
<feature type="compositionally biased region" description="Polar residues" evidence="14">
    <location>
        <begin position="440"/>
        <end position="449"/>
    </location>
</feature>
<evidence type="ECO:0000256" key="4">
    <source>
        <dbReference type="ARBA" id="ARBA00009085"/>
    </source>
</evidence>
<feature type="domain" description="USP" evidence="15">
    <location>
        <begin position="571"/>
        <end position="1030"/>
    </location>
</feature>
<feature type="compositionally biased region" description="Basic and acidic residues" evidence="14">
    <location>
        <begin position="269"/>
        <end position="278"/>
    </location>
</feature>
<comment type="catalytic activity">
    <reaction evidence="1">
        <text>Thiol-dependent hydrolysis of ester, thioester, amide, peptide and isopeptide bonds formed by the C-terminal Gly of ubiquitin (a 76-residue protein attached to proteins as an intracellular targeting signal).</text>
        <dbReference type="EC" id="3.4.19.12"/>
    </reaction>
</comment>
<evidence type="ECO:0000256" key="1">
    <source>
        <dbReference type="ARBA" id="ARBA00000707"/>
    </source>
</evidence>
<dbReference type="SUPFAM" id="SSF54001">
    <property type="entry name" value="Cysteine proteinases"/>
    <property type="match status" value="1"/>
</dbReference>
<keyword evidence="17" id="KW-1185">Reference proteome</keyword>
<dbReference type="SUPFAM" id="SSF74924">
    <property type="entry name" value="Cap-Gly domain"/>
    <property type="match status" value="1"/>
</dbReference>
<accession>A0ABP1RFG7</accession>
<reference evidence="16 17" key="1">
    <citation type="submission" date="2024-08" db="EMBL/GenBank/DDBJ databases">
        <authorList>
            <person name="Cucini C."/>
            <person name="Frati F."/>
        </authorList>
    </citation>
    <scope>NUCLEOTIDE SEQUENCE [LARGE SCALE GENOMIC DNA]</scope>
</reference>
<keyword evidence="8" id="KW-0645">Protease</keyword>
<evidence type="ECO:0000256" key="5">
    <source>
        <dbReference type="ARBA" id="ARBA00012759"/>
    </source>
</evidence>
<evidence type="ECO:0000256" key="8">
    <source>
        <dbReference type="ARBA" id="ARBA00022670"/>
    </source>
</evidence>
<comment type="caution">
    <text evidence="16">The sequence shown here is derived from an EMBL/GenBank/DDBJ whole genome shotgun (WGS) entry which is preliminary data.</text>
</comment>
<evidence type="ECO:0000256" key="10">
    <source>
        <dbReference type="ARBA" id="ARBA00022786"/>
    </source>
</evidence>
<evidence type="ECO:0000256" key="14">
    <source>
        <dbReference type="SAM" id="MobiDB-lite"/>
    </source>
</evidence>
<comment type="similarity">
    <text evidence="4">Belongs to the peptidase C19 family.</text>
</comment>